<keyword evidence="5" id="KW-1185">Reference proteome</keyword>
<evidence type="ECO:0000259" key="2">
    <source>
        <dbReference type="Pfam" id="PF01408"/>
    </source>
</evidence>
<dbReference type="EMBL" id="JADOTX010000001">
    <property type="protein sequence ID" value="MBG6067082.1"/>
    <property type="molecule type" value="Genomic_DNA"/>
</dbReference>
<comment type="caution">
    <text evidence="4">The sequence shown here is derived from an EMBL/GenBank/DDBJ whole genome shotgun (WGS) entry which is preliminary data.</text>
</comment>
<evidence type="ECO:0000256" key="1">
    <source>
        <dbReference type="ARBA" id="ARBA00023002"/>
    </source>
</evidence>
<dbReference type="PANTHER" id="PTHR43818">
    <property type="entry name" value="BCDNA.GH03377"/>
    <property type="match status" value="1"/>
</dbReference>
<dbReference type="SUPFAM" id="SSF51735">
    <property type="entry name" value="NAD(P)-binding Rossmann-fold domains"/>
    <property type="match status" value="1"/>
</dbReference>
<dbReference type="Gene3D" id="3.40.50.720">
    <property type="entry name" value="NAD(P)-binding Rossmann-like Domain"/>
    <property type="match status" value="1"/>
</dbReference>
<dbReference type="PANTHER" id="PTHR43818:SF11">
    <property type="entry name" value="BCDNA.GH03377"/>
    <property type="match status" value="1"/>
</dbReference>
<dbReference type="RefSeq" id="WP_196927756.1">
    <property type="nucleotide sequence ID" value="NZ_JADOTX010000001.1"/>
</dbReference>
<dbReference type="InterPro" id="IPR055080">
    <property type="entry name" value="Gal80p-like_C"/>
</dbReference>
<keyword evidence="1" id="KW-0560">Oxidoreductase</keyword>
<evidence type="ECO:0000313" key="4">
    <source>
        <dbReference type="EMBL" id="MBG6067082.1"/>
    </source>
</evidence>
<dbReference type="Pfam" id="PF01408">
    <property type="entry name" value="GFO_IDH_MocA"/>
    <property type="match status" value="1"/>
</dbReference>
<sequence>MPPTGVGIIGASTSGWASIAHVPAIAATPEFALRAVSTSRPSSAEAAAARYGVPAYHDHRDLIMHPGVDLVVVAVKVTEHFKLISAALDAGKMVYSEWPLGNGLAEAQQLADRAAKAGIRTVVGLQGRYAPEVRYARDLIRDGYVGKVLGTTMVGSGMVWGGDVADPSQAYWFDNANGATPLTSATLHALDPLHFVLGEFGSVAANLVVGRKQATLATDGSTVPVTVPDQVSVIGTLDGGAAASIFYRGGVSRGDNFRWEINGSEGDLVLTAGWGNMQVAELTLAGGRGADSAVQPLEVPASYLDGVPAELSRSAAGGVARLYRQLARELADGTRTVPDFAHALGRHRLIDVIERASATGTTQALGPSRMMRSQA</sequence>
<name>A0ABS0JJ27_9ACTN</name>
<reference evidence="4 5" key="1">
    <citation type="submission" date="2020-11" db="EMBL/GenBank/DDBJ databases">
        <title>Sequencing the genomes of 1000 actinobacteria strains.</title>
        <authorList>
            <person name="Klenk H.-P."/>
        </authorList>
    </citation>
    <scope>NUCLEOTIDE SEQUENCE [LARGE SCALE GENOMIC DNA]</scope>
    <source>
        <strain evidence="4 5">DSM 101692</strain>
    </source>
</reference>
<proteinExistence type="predicted"/>
<dbReference type="InterPro" id="IPR050463">
    <property type="entry name" value="Gfo/Idh/MocA_oxidrdct_glycsds"/>
</dbReference>
<feature type="domain" description="Gal80p-like C-terminal" evidence="3">
    <location>
        <begin position="131"/>
        <end position="271"/>
    </location>
</feature>
<dbReference type="SUPFAM" id="SSF55347">
    <property type="entry name" value="Glyceraldehyde-3-phosphate dehydrogenase-like, C-terminal domain"/>
    <property type="match status" value="1"/>
</dbReference>
<dbReference type="Pfam" id="PF22685">
    <property type="entry name" value="Gal80p_C-like"/>
    <property type="match status" value="1"/>
</dbReference>
<feature type="domain" description="Gfo/Idh/MocA-like oxidoreductase N-terminal" evidence="2">
    <location>
        <begin position="6"/>
        <end position="124"/>
    </location>
</feature>
<dbReference type="Proteomes" id="UP000614915">
    <property type="component" value="Unassembled WGS sequence"/>
</dbReference>
<dbReference type="Gene3D" id="3.30.360.10">
    <property type="entry name" value="Dihydrodipicolinate Reductase, domain 2"/>
    <property type="match status" value="1"/>
</dbReference>
<dbReference type="InterPro" id="IPR000683">
    <property type="entry name" value="Gfo/Idh/MocA-like_OxRdtase_N"/>
</dbReference>
<organism evidence="4 5">
    <name type="scientific">Micromonospora ureilytica</name>
    <dbReference type="NCBI Taxonomy" id="709868"/>
    <lineage>
        <taxon>Bacteria</taxon>
        <taxon>Bacillati</taxon>
        <taxon>Actinomycetota</taxon>
        <taxon>Actinomycetes</taxon>
        <taxon>Micromonosporales</taxon>
        <taxon>Micromonosporaceae</taxon>
        <taxon>Micromonospora</taxon>
    </lineage>
</organism>
<evidence type="ECO:0000313" key="5">
    <source>
        <dbReference type="Proteomes" id="UP000614915"/>
    </source>
</evidence>
<evidence type="ECO:0000259" key="3">
    <source>
        <dbReference type="Pfam" id="PF22685"/>
    </source>
</evidence>
<protein>
    <submittedName>
        <fullName evidence="4">Dehydrogenase</fullName>
    </submittedName>
</protein>
<gene>
    <name evidence="4" type="ORF">IW248_003369</name>
</gene>
<dbReference type="InterPro" id="IPR036291">
    <property type="entry name" value="NAD(P)-bd_dom_sf"/>
</dbReference>
<accession>A0ABS0JJ27</accession>